<comment type="catalytic activity">
    <reaction evidence="8">
        <text>2'-deoxyribonucleotide-(2'-deoxyribose 5'-phosphate)-2'-deoxyribonucleotide-DNA = a 3'-end 2'-deoxyribonucleotide-(2,3-dehydro-2,3-deoxyribose 5'-phosphate)-DNA + a 5'-end 5'-phospho-2'-deoxyribonucleoside-DNA + H(+)</text>
        <dbReference type="Rhea" id="RHEA:66592"/>
        <dbReference type="Rhea" id="RHEA-COMP:13180"/>
        <dbReference type="Rhea" id="RHEA-COMP:16897"/>
        <dbReference type="Rhea" id="RHEA-COMP:17067"/>
        <dbReference type="ChEBI" id="CHEBI:15378"/>
        <dbReference type="ChEBI" id="CHEBI:136412"/>
        <dbReference type="ChEBI" id="CHEBI:157695"/>
        <dbReference type="ChEBI" id="CHEBI:167181"/>
        <dbReference type="EC" id="4.2.99.18"/>
    </reaction>
</comment>
<proteinExistence type="inferred from homology"/>
<dbReference type="AlphaFoldDB" id="A0A2S4WEC3"/>
<dbReference type="FunFam" id="1.10.340.30:FF:000001">
    <property type="entry name" value="Endonuclease III"/>
    <property type="match status" value="1"/>
</dbReference>
<evidence type="ECO:0000256" key="3">
    <source>
        <dbReference type="ARBA" id="ARBA00022763"/>
    </source>
</evidence>
<dbReference type="GO" id="GO:0000703">
    <property type="term" value="F:oxidized pyrimidine nucleobase lesion DNA N-glycosylase activity"/>
    <property type="evidence" value="ECO:0007669"/>
    <property type="project" value="TreeGrafter"/>
</dbReference>
<reference evidence="12" key="2">
    <citation type="journal article" date="2018" name="BMC Genomics">
        <title>Genomic insights into host adaptation between the wheat stripe rust pathogen (Puccinia striiformis f. sp. tritici) and the barley stripe rust pathogen (Puccinia striiformis f. sp. hordei).</title>
        <authorList>
            <person name="Xia C."/>
            <person name="Wang M."/>
            <person name="Yin C."/>
            <person name="Cornejo O.E."/>
            <person name="Hulbert S.H."/>
            <person name="Chen X."/>
        </authorList>
    </citation>
    <scope>NUCLEOTIDE SEQUENCE [LARGE SCALE GENOMIC DNA]</scope>
    <source>
        <strain evidence="12">93TX-2</strain>
    </source>
</reference>
<name>A0A2S4WEC3_9BASI</name>
<protein>
    <recommendedName>
        <fullName evidence="2">DNA-(apurinic or apyrimidinic site) lyase</fullName>
        <ecNumber evidence="2">4.2.99.18</ecNumber>
    </recommendedName>
</protein>
<keyword evidence="12" id="KW-1185">Reference proteome</keyword>
<feature type="region of interest" description="Disordered" evidence="9">
    <location>
        <begin position="374"/>
        <end position="396"/>
    </location>
</feature>
<reference evidence="11 12" key="1">
    <citation type="submission" date="2017-12" db="EMBL/GenBank/DDBJ databases">
        <title>Gene loss provides genomic basis for host adaptation in cereal stripe rust fungi.</title>
        <authorList>
            <person name="Xia C."/>
        </authorList>
    </citation>
    <scope>NUCLEOTIDE SEQUENCE [LARGE SCALE GENOMIC DNA]</scope>
    <source>
        <strain evidence="11 12">93TX-2</strain>
    </source>
</reference>
<dbReference type="SMART" id="SM00478">
    <property type="entry name" value="ENDO3c"/>
    <property type="match status" value="1"/>
</dbReference>
<feature type="domain" description="HhH-GPD" evidence="10">
    <location>
        <begin position="123"/>
        <end position="271"/>
    </location>
</feature>
<dbReference type="PANTHER" id="PTHR43286">
    <property type="entry name" value="ENDONUCLEASE III-LIKE PROTEIN 1"/>
    <property type="match status" value="1"/>
</dbReference>
<dbReference type="CDD" id="cd00056">
    <property type="entry name" value="ENDO3c"/>
    <property type="match status" value="1"/>
</dbReference>
<dbReference type="SUPFAM" id="SSF48150">
    <property type="entry name" value="DNA-glycosylase"/>
    <property type="match status" value="1"/>
</dbReference>
<evidence type="ECO:0000256" key="4">
    <source>
        <dbReference type="ARBA" id="ARBA00022801"/>
    </source>
</evidence>
<evidence type="ECO:0000256" key="9">
    <source>
        <dbReference type="SAM" id="MobiDB-lite"/>
    </source>
</evidence>
<dbReference type="GO" id="GO:0006289">
    <property type="term" value="P:nucleotide-excision repair"/>
    <property type="evidence" value="ECO:0007669"/>
    <property type="project" value="TreeGrafter"/>
</dbReference>
<dbReference type="GO" id="GO:0006285">
    <property type="term" value="P:base-excision repair, AP site formation"/>
    <property type="evidence" value="ECO:0007669"/>
    <property type="project" value="TreeGrafter"/>
</dbReference>
<evidence type="ECO:0000256" key="6">
    <source>
        <dbReference type="ARBA" id="ARBA00023239"/>
    </source>
</evidence>
<dbReference type="GO" id="GO:0005634">
    <property type="term" value="C:nucleus"/>
    <property type="evidence" value="ECO:0007669"/>
    <property type="project" value="TreeGrafter"/>
</dbReference>
<gene>
    <name evidence="11" type="ORF">PSHT_03800</name>
</gene>
<keyword evidence="5" id="KW-0234">DNA repair</keyword>
<feature type="region of interest" description="Disordered" evidence="9">
    <location>
        <begin position="1"/>
        <end position="47"/>
    </location>
</feature>
<evidence type="ECO:0000313" key="11">
    <source>
        <dbReference type="EMBL" id="POW20130.1"/>
    </source>
</evidence>
<dbReference type="VEuPathDB" id="FungiDB:PSHT_03800"/>
<dbReference type="InterPro" id="IPR023170">
    <property type="entry name" value="HhH_base_excis_C"/>
</dbReference>
<dbReference type="PANTHER" id="PTHR43286:SF1">
    <property type="entry name" value="ENDONUCLEASE III-LIKE PROTEIN 1"/>
    <property type="match status" value="1"/>
</dbReference>
<dbReference type="Gene3D" id="1.10.340.30">
    <property type="entry name" value="Hypothetical protein, domain 2"/>
    <property type="match status" value="1"/>
</dbReference>
<dbReference type="Pfam" id="PF00730">
    <property type="entry name" value="HhH-GPD"/>
    <property type="match status" value="1"/>
</dbReference>
<dbReference type="EMBL" id="PKSM01000037">
    <property type="protein sequence ID" value="POW20130.1"/>
    <property type="molecule type" value="Genomic_DNA"/>
</dbReference>
<evidence type="ECO:0000259" key="10">
    <source>
        <dbReference type="SMART" id="SM00478"/>
    </source>
</evidence>
<keyword evidence="7" id="KW-0326">Glycosidase</keyword>
<comment type="similarity">
    <text evidence="1">Belongs to the Nth/MutY family.</text>
</comment>
<evidence type="ECO:0000256" key="7">
    <source>
        <dbReference type="ARBA" id="ARBA00023295"/>
    </source>
</evidence>
<evidence type="ECO:0000256" key="5">
    <source>
        <dbReference type="ARBA" id="ARBA00023204"/>
    </source>
</evidence>
<sequence>MPPQTRLRAASKSATPGSIKQARVVVSPSKRIKTEQSTSTLPEGKSPIKRKTKTVVKQALLEPVPPPPRWKETYGLIEEQRKTFIAPVDTMGCDKAGDAPETSHLMERSERDRRLSCLVSLMLSSQTKDEVTAQATLNLRLHLKNSLTVDSLREATVEEIAECIKKVGFWNKKAQFIKLMADDLFLKHDSDVPKTLAEDSAMIQTGVGPKMAFLALSNAWSINLGIGVDTHVHRISNRLGWVKTNDPEGTRINLEISTKILIHLLVGFGQVICLPIGPKCEDCYVGRIGGLCPSSKIESNLTKLKGLNLIHQVPEKSVNRSPSRAHISIKLEDEAVKKDDEEEEEYKPKLKSSRFFQNLGIVKQEEEDSIVDIKEEPHNNRNAVDPSSPLTELDNDLDNLQSCSTHQSLNWFAS</sequence>
<reference evidence="12" key="3">
    <citation type="journal article" date="2018" name="Mol. Plant Microbe Interact.">
        <title>Genome sequence resources for the wheat stripe rust pathogen (Puccinia striiformis f. sp. tritici) and the barley stripe rust pathogen (Puccinia striiformis f. sp. hordei).</title>
        <authorList>
            <person name="Xia C."/>
            <person name="Wang M."/>
            <person name="Yin C."/>
            <person name="Cornejo O.E."/>
            <person name="Hulbert S.H."/>
            <person name="Chen X."/>
        </authorList>
    </citation>
    <scope>NUCLEOTIDE SEQUENCE [LARGE SCALE GENOMIC DNA]</scope>
    <source>
        <strain evidence="12">93TX-2</strain>
    </source>
</reference>
<dbReference type="OrthoDB" id="2099276at2759"/>
<evidence type="ECO:0000256" key="2">
    <source>
        <dbReference type="ARBA" id="ARBA00012720"/>
    </source>
</evidence>
<dbReference type="VEuPathDB" id="FungiDB:PSTT_14718"/>
<accession>A0A2S4WEC3</accession>
<evidence type="ECO:0000313" key="12">
    <source>
        <dbReference type="Proteomes" id="UP000238274"/>
    </source>
</evidence>
<dbReference type="EC" id="4.2.99.18" evidence="2"/>
<keyword evidence="6" id="KW-0456">Lyase</keyword>
<keyword evidence="3" id="KW-0227">DNA damage</keyword>
<evidence type="ECO:0000256" key="1">
    <source>
        <dbReference type="ARBA" id="ARBA00008343"/>
    </source>
</evidence>
<evidence type="ECO:0000256" key="8">
    <source>
        <dbReference type="ARBA" id="ARBA00044632"/>
    </source>
</evidence>
<keyword evidence="4" id="KW-0378">Hydrolase</keyword>
<dbReference type="Gene3D" id="1.10.1670.10">
    <property type="entry name" value="Helix-hairpin-Helix base-excision DNA repair enzymes (C-terminal)"/>
    <property type="match status" value="1"/>
</dbReference>
<dbReference type="GO" id="GO:0140078">
    <property type="term" value="F:class I DNA-(apurinic or apyrimidinic site) endonuclease activity"/>
    <property type="evidence" value="ECO:0007669"/>
    <property type="project" value="UniProtKB-EC"/>
</dbReference>
<dbReference type="InterPro" id="IPR011257">
    <property type="entry name" value="DNA_glycosylase"/>
</dbReference>
<dbReference type="Proteomes" id="UP000238274">
    <property type="component" value="Unassembled WGS sequence"/>
</dbReference>
<comment type="caution">
    <text evidence="11">The sequence shown here is derived from an EMBL/GenBank/DDBJ whole genome shotgun (WGS) entry which is preliminary data.</text>
</comment>
<dbReference type="InterPro" id="IPR003265">
    <property type="entry name" value="HhH-GPD_domain"/>
</dbReference>
<organism evidence="11 12">
    <name type="scientific">Puccinia striiformis</name>
    <dbReference type="NCBI Taxonomy" id="27350"/>
    <lineage>
        <taxon>Eukaryota</taxon>
        <taxon>Fungi</taxon>
        <taxon>Dikarya</taxon>
        <taxon>Basidiomycota</taxon>
        <taxon>Pucciniomycotina</taxon>
        <taxon>Pucciniomycetes</taxon>
        <taxon>Pucciniales</taxon>
        <taxon>Pucciniaceae</taxon>
        <taxon>Puccinia</taxon>
    </lineage>
</organism>